<evidence type="ECO:0000256" key="6">
    <source>
        <dbReference type="ARBA" id="ARBA00022898"/>
    </source>
</evidence>
<dbReference type="EMBL" id="JAUSZT010000001">
    <property type="protein sequence ID" value="MDQ0994974.1"/>
    <property type="molecule type" value="Genomic_DNA"/>
</dbReference>
<evidence type="ECO:0000256" key="2">
    <source>
        <dbReference type="ARBA" id="ARBA00007441"/>
    </source>
</evidence>
<gene>
    <name evidence="9" type="ORF">QFZ34_000151</name>
</gene>
<reference evidence="9 10" key="1">
    <citation type="submission" date="2023-07" db="EMBL/GenBank/DDBJ databases">
        <title>Comparative genomics of wheat-associated soil bacteria to identify genetic determinants of phenazine resistance.</title>
        <authorList>
            <person name="Mouncey N."/>
        </authorList>
    </citation>
    <scope>NUCLEOTIDE SEQUENCE [LARGE SCALE GENOMIC DNA]</scope>
    <source>
        <strain evidence="9 10">W4I11</strain>
    </source>
</reference>
<keyword evidence="4 9" id="KW-0032">Aminotransferase</keyword>
<evidence type="ECO:0000256" key="5">
    <source>
        <dbReference type="ARBA" id="ARBA00022679"/>
    </source>
</evidence>
<dbReference type="EC" id="2.6.1.1" evidence="3"/>
<dbReference type="CDD" id="cd00609">
    <property type="entry name" value="AAT_like"/>
    <property type="match status" value="1"/>
</dbReference>
<evidence type="ECO:0000256" key="4">
    <source>
        <dbReference type="ARBA" id="ARBA00022576"/>
    </source>
</evidence>
<proteinExistence type="inferred from homology"/>
<comment type="cofactor">
    <cofactor evidence="1">
        <name>pyridoxal 5'-phosphate</name>
        <dbReference type="ChEBI" id="CHEBI:597326"/>
    </cofactor>
</comment>
<feature type="domain" description="Aminotransferase class I/classII large" evidence="8">
    <location>
        <begin position="67"/>
        <end position="403"/>
    </location>
</feature>
<name>A0ABU0S2N3_9HYPH</name>
<dbReference type="InterPro" id="IPR050596">
    <property type="entry name" value="AspAT/PAT-like"/>
</dbReference>
<dbReference type="Proteomes" id="UP001237780">
    <property type="component" value="Unassembled WGS sequence"/>
</dbReference>
<evidence type="ECO:0000256" key="3">
    <source>
        <dbReference type="ARBA" id="ARBA00012753"/>
    </source>
</evidence>
<keyword evidence="6" id="KW-0663">Pyridoxal phosphate</keyword>
<dbReference type="Gene3D" id="3.40.640.10">
    <property type="entry name" value="Type I PLP-dependent aspartate aminotransferase-like (Major domain)"/>
    <property type="match status" value="1"/>
</dbReference>
<comment type="similarity">
    <text evidence="2">Belongs to the class-I pyridoxal-phosphate-dependent aminotransferase family.</text>
</comment>
<comment type="caution">
    <text evidence="9">The sequence shown here is derived from an EMBL/GenBank/DDBJ whole genome shotgun (WGS) entry which is preliminary data.</text>
</comment>
<dbReference type="PANTHER" id="PTHR46383:SF1">
    <property type="entry name" value="ASPARTATE AMINOTRANSFERASE"/>
    <property type="match status" value="1"/>
</dbReference>
<evidence type="ECO:0000256" key="7">
    <source>
        <dbReference type="ARBA" id="ARBA00049185"/>
    </source>
</evidence>
<evidence type="ECO:0000313" key="9">
    <source>
        <dbReference type="EMBL" id="MDQ0994974.1"/>
    </source>
</evidence>
<evidence type="ECO:0000256" key="1">
    <source>
        <dbReference type="ARBA" id="ARBA00001933"/>
    </source>
</evidence>
<protein>
    <recommendedName>
        <fullName evidence="3">aspartate transaminase</fullName>
        <ecNumber evidence="3">2.6.1.1</ecNumber>
    </recommendedName>
</protein>
<organism evidence="9 10">
    <name type="scientific">Phyllobacterium ifriqiyense</name>
    <dbReference type="NCBI Taxonomy" id="314238"/>
    <lineage>
        <taxon>Bacteria</taxon>
        <taxon>Pseudomonadati</taxon>
        <taxon>Pseudomonadota</taxon>
        <taxon>Alphaproteobacteria</taxon>
        <taxon>Hyphomicrobiales</taxon>
        <taxon>Phyllobacteriaceae</taxon>
        <taxon>Phyllobacterium</taxon>
    </lineage>
</organism>
<dbReference type="PANTHER" id="PTHR46383">
    <property type="entry name" value="ASPARTATE AMINOTRANSFERASE"/>
    <property type="match status" value="1"/>
</dbReference>
<evidence type="ECO:0000313" key="10">
    <source>
        <dbReference type="Proteomes" id="UP001237780"/>
    </source>
</evidence>
<accession>A0ABU0S2N3</accession>
<keyword evidence="10" id="KW-1185">Reference proteome</keyword>
<dbReference type="Pfam" id="PF00155">
    <property type="entry name" value="Aminotran_1_2"/>
    <property type="match status" value="1"/>
</dbReference>
<dbReference type="SUPFAM" id="SSF53383">
    <property type="entry name" value="PLP-dependent transferases"/>
    <property type="match status" value="1"/>
</dbReference>
<dbReference type="NCBIfam" id="NF005732">
    <property type="entry name" value="PRK07550.1"/>
    <property type="match status" value="1"/>
</dbReference>
<dbReference type="InterPro" id="IPR015424">
    <property type="entry name" value="PyrdxlP-dep_Trfase"/>
</dbReference>
<sequence length="408" mass="44241">MAIKTLLDVEEAIQERMMTAAMLNTLVTRLSPPPIPAVQAWGKSYDGSQGSLIDLSQAVPGYPAHEKMLQWLGEAASSLAYTNYGPIEGETILREAYAAHVSEIYDAKISADNIHITSGCNQAFVCASMVAASAGHTILVTDPFYFNHETTLAMLGIKTGKVNCTASEGFVPTIDAIQMAMTPDVRALALVTPNNPTGAIYPADRLQVIFDFCRDAGIWLILDETYRDFLPDGAGAPHGLFATADWQENLIELYSFSKSFCIPGHRLGAIVAGGAVVEQIAKIMDNLQICPPRAPQAALARALPALTEWRAGNRLEIEVRAKALRDVMAELDGWALESIGAYFAFVRHPFDGMASEMVAEQLAKRAGILAIPGEYFGERQTPFLRFAFANADAQTIRELRGRLAGFGL</sequence>
<evidence type="ECO:0000259" key="8">
    <source>
        <dbReference type="Pfam" id="PF00155"/>
    </source>
</evidence>
<dbReference type="InterPro" id="IPR015421">
    <property type="entry name" value="PyrdxlP-dep_Trfase_major"/>
</dbReference>
<comment type="catalytic activity">
    <reaction evidence="7">
        <text>L-aspartate + 2-oxoglutarate = oxaloacetate + L-glutamate</text>
        <dbReference type="Rhea" id="RHEA:21824"/>
        <dbReference type="ChEBI" id="CHEBI:16452"/>
        <dbReference type="ChEBI" id="CHEBI:16810"/>
        <dbReference type="ChEBI" id="CHEBI:29985"/>
        <dbReference type="ChEBI" id="CHEBI:29991"/>
        <dbReference type="EC" id="2.6.1.1"/>
    </reaction>
</comment>
<dbReference type="InterPro" id="IPR004839">
    <property type="entry name" value="Aminotransferase_I/II_large"/>
</dbReference>
<dbReference type="GO" id="GO:0008483">
    <property type="term" value="F:transaminase activity"/>
    <property type="evidence" value="ECO:0007669"/>
    <property type="project" value="UniProtKB-KW"/>
</dbReference>
<keyword evidence="5" id="KW-0808">Transferase</keyword>